<evidence type="ECO:0000256" key="1">
    <source>
        <dbReference type="ARBA" id="ARBA00007626"/>
    </source>
</evidence>
<dbReference type="Gene3D" id="1.25.40.10">
    <property type="entry name" value="Tetratricopeptide repeat domain"/>
    <property type="match status" value="2"/>
</dbReference>
<comment type="similarity">
    <text evidence="1">Belongs to the PPR family. P subfamily.</text>
</comment>
<keyword evidence="2" id="KW-0677">Repeat</keyword>
<dbReference type="PROSITE" id="PS51375">
    <property type="entry name" value="PPR"/>
    <property type="match status" value="3"/>
</dbReference>
<accession>A0AAD8KVT7</accession>
<dbReference type="Pfam" id="PF01535">
    <property type="entry name" value="PPR"/>
    <property type="match status" value="1"/>
</dbReference>
<gene>
    <name evidence="4" type="ORF">QVD17_13201</name>
</gene>
<evidence type="ECO:0008006" key="6">
    <source>
        <dbReference type="Google" id="ProtNLM"/>
    </source>
</evidence>
<dbReference type="Pfam" id="PF13041">
    <property type="entry name" value="PPR_2"/>
    <property type="match status" value="1"/>
</dbReference>
<evidence type="ECO:0000256" key="3">
    <source>
        <dbReference type="PROSITE-ProRule" id="PRU00708"/>
    </source>
</evidence>
<keyword evidence="5" id="KW-1185">Reference proteome</keyword>
<dbReference type="AlphaFoldDB" id="A0AAD8KVT7"/>
<feature type="repeat" description="PPR" evidence="3">
    <location>
        <begin position="88"/>
        <end position="122"/>
    </location>
</feature>
<name>A0AAD8KVT7_TARER</name>
<dbReference type="EMBL" id="JAUHHV010000003">
    <property type="protein sequence ID" value="KAK1430460.1"/>
    <property type="molecule type" value="Genomic_DNA"/>
</dbReference>
<dbReference type="Pfam" id="PF12854">
    <property type="entry name" value="PPR_1"/>
    <property type="match status" value="1"/>
</dbReference>
<evidence type="ECO:0000313" key="4">
    <source>
        <dbReference type="EMBL" id="KAK1430460.1"/>
    </source>
</evidence>
<dbReference type="Proteomes" id="UP001229421">
    <property type="component" value="Unassembled WGS sequence"/>
</dbReference>
<protein>
    <recommendedName>
        <fullName evidence="6">Pentatricopeptide repeat-containing protein</fullName>
    </recommendedName>
</protein>
<comment type="caution">
    <text evidence="4">The sequence shown here is derived from an EMBL/GenBank/DDBJ whole genome shotgun (WGS) entry which is preliminary data.</text>
</comment>
<reference evidence="4" key="1">
    <citation type="journal article" date="2023" name="bioRxiv">
        <title>Improved chromosome-level genome assembly for marigold (Tagetes erecta).</title>
        <authorList>
            <person name="Jiang F."/>
            <person name="Yuan L."/>
            <person name="Wang S."/>
            <person name="Wang H."/>
            <person name="Xu D."/>
            <person name="Wang A."/>
            <person name="Fan W."/>
        </authorList>
    </citation>
    <scope>NUCLEOTIDE SEQUENCE</scope>
    <source>
        <strain evidence="4">WSJ</strain>
        <tissue evidence="4">Leaf</tissue>
    </source>
</reference>
<dbReference type="InterPro" id="IPR011990">
    <property type="entry name" value="TPR-like_helical_dom_sf"/>
</dbReference>
<feature type="repeat" description="PPR" evidence="3">
    <location>
        <begin position="123"/>
        <end position="157"/>
    </location>
</feature>
<dbReference type="PANTHER" id="PTHR47941">
    <property type="entry name" value="PENTATRICOPEPTIDE REPEAT-CONTAINING PROTEIN 3, MITOCHONDRIAL"/>
    <property type="match status" value="1"/>
</dbReference>
<dbReference type="NCBIfam" id="TIGR00756">
    <property type="entry name" value="PPR"/>
    <property type="match status" value="4"/>
</dbReference>
<evidence type="ECO:0000256" key="2">
    <source>
        <dbReference type="ARBA" id="ARBA00022737"/>
    </source>
</evidence>
<organism evidence="4 5">
    <name type="scientific">Tagetes erecta</name>
    <name type="common">African marigold</name>
    <dbReference type="NCBI Taxonomy" id="13708"/>
    <lineage>
        <taxon>Eukaryota</taxon>
        <taxon>Viridiplantae</taxon>
        <taxon>Streptophyta</taxon>
        <taxon>Embryophyta</taxon>
        <taxon>Tracheophyta</taxon>
        <taxon>Spermatophyta</taxon>
        <taxon>Magnoliopsida</taxon>
        <taxon>eudicotyledons</taxon>
        <taxon>Gunneridae</taxon>
        <taxon>Pentapetalae</taxon>
        <taxon>asterids</taxon>
        <taxon>campanulids</taxon>
        <taxon>Asterales</taxon>
        <taxon>Asteraceae</taxon>
        <taxon>Asteroideae</taxon>
        <taxon>Heliantheae alliance</taxon>
        <taxon>Tageteae</taxon>
        <taxon>Tagetes</taxon>
    </lineage>
</organism>
<dbReference type="InterPro" id="IPR002885">
    <property type="entry name" value="PPR_rpt"/>
</dbReference>
<sequence length="186" mass="20976">MHMIEHGFAVMGWHLKLGVRPDECVYNILLNGLICEGKVSEAVSMFNSISKPDVYMCSTMIKGLCMYGHIARALDFLNRMDVLGIPPNNVSYSTVTHNLMKDKLSEEAFNMFRKMCSRGIKPTAVTYSSMLHELCKLGHYLFVEAMLKEMKAQDISLDLCTYSALLDAYDKNDDTEKADALLKKDA</sequence>
<proteinExistence type="inferred from homology"/>
<feature type="repeat" description="PPR" evidence="3">
    <location>
        <begin position="53"/>
        <end position="87"/>
    </location>
</feature>
<evidence type="ECO:0000313" key="5">
    <source>
        <dbReference type="Proteomes" id="UP001229421"/>
    </source>
</evidence>
<dbReference type="Pfam" id="PF13812">
    <property type="entry name" value="PPR_3"/>
    <property type="match status" value="1"/>
</dbReference>